<accession>A0A1Q5PWK9</accession>
<sequence length="267" mass="28510">MEELKLQVAGGELAISVMGPPAGQLVVCVPGMGESRKSFRHLMPMLAAQGWRAAAFDLRGHGDSDAEFPSYDDPAAAADILAVIGYLGHTSAVLVGNSMGAAAAVIVAAQQPQAVDALLLLGPFVRNRVGALGRFAMRAALLRPWGPTIWRHYYRSLFGSVLPDDHYTHVEQSLALLRRPGRWRAFQRTAATSHQPAASSLAQVSAPTLVIMGDRDPDFPNPIAEAQWVAGVLDGDCAVVPDAGHYPMGEQPDLVGRMIINFLREAG</sequence>
<protein>
    <recommendedName>
        <fullName evidence="1">AB hydrolase-1 domain-containing protein</fullName>
    </recommendedName>
</protein>
<evidence type="ECO:0000313" key="2">
    <source>
        <dbReference type="EMBL" id="OKL51978.1"/>
    </source>
</evidence>
<dbReference type="PANTHER" id="PTHR43689:SF8">
    <property type="entry name" value="ALPHA_BETA-HYDROLASES SUPERFAMILY PROTEIN"/>
    <property type="match status" value="1"/>
</dbReference>
<feature type="domain" description="AB hydrolase-1" evidence="1">
    <location>
        <begin position="25"/>
        <end position="250"/>
    </location>
</feature>
<gene>
    <name evidence="2" type="ORF">BSZ40_03325</name>
</gene>
<dbReference type="InterPro" id="IPR000639">
    <property type="entry name" value="Epox_hydrolase-like"/>
</dbReference>
<dbReference type="AlphaFoldDB" id="A0A1Q5PWK9"/>
<dbReference type="Pfam" id="PF00561">
    <property type="entry name" value="Abhydrolase_1"/>
    <property type="match status" value="1"/>
</dbReference>
<dbReference type="Proteomes" id="UP000185612">
    <property type="component" value="Unassembled WGS sequence"/>
</dbReference>
<dbReference type="EMBL" id="MQVS01000003">
    <property type="protein sequence ID" value="OKL51978.1"/>
    <property type="molecule type" value="Genomic_DNA"/>
</dbReference>
<evidence type="ECO:0000259" key="1">
    <source>
        <dbReference type="Pfam" id="PF00561"/>
    </source>
</evidence>
<dbReference type="GO" id="GO:0003824">
    <property type="term" value="F:catalytic activity"/>
    <property type="evidence" value="ECO:0007669"/>
    <property type="project" value="InterPro"/>
</dbReference>
<dbReference type="SUPFAM" id="SSF53474">
    <property type="entry name" value="alpha/beta-Hydrolases"/>
    <property type="match status" value="1"/>
</dbReference>
<reference evidence="3" key="1">
    <citation type="submission" date="2016-12" db="EMBL/GenBank/DDBJ databases">
        <authorList>
            <person name="Meng X."/>
        </authorList>
    </citation>
    <scope>NUCLEOTIDE SEQUENCE [LARGE SCALE GENOMIC DNA]</scope>
    <source>
        <strain evidence="3">DSM 20732</strain>
    </source>
</reference>
<keyword evidence="3" id="KW-1185">Reference proteome</keyword>
<name>A0A1Q5PWK9_9ACTO</name>
<dbReference type="Gene3D" id="3.40.50.1820">
    <property type="entry name" value="alpha/beta hydrolase"/>
    <property type="match status" value="1"/>
</dbReference>
<dbReference type="OrthoDB" id="3771266at2"/>
<dbReference type="InParanoid" id="A0A1Q5PWK9"/>
<dbReference type="STRING" id="52770.BSZ40_03325"/>
<dbReference type="PRINTS" id="PR00111">
    <property type="entry name" value="ABHYDROLASE"/>
</dbReference>
<organism evidence="2 3">
    <name type="scientific">Buchananella hordeovulneris</name>
    <dbReference type="NCBI Taxonomy" id="52770"/>
    <lineage>
        <taxon>Bacteria</taxon>
        <taxon>Bacillati</taxon>
        <taxon>Actinomycetota</taxon>
        <taxon>Actinomycetes</taxon>
        <taxon>Actinomycetales</taxon>
        <taxon>Actinomycetaceae</taxon>
        <taxon>Buchananella</taxon>
    </lineage>
</organism>
<proteinExistence type="predicted"/>
<dbReference type="InterPro" id="IPR000073">
    <property type="entry name" value="AB_hydrolase_1"/>
</dbReference>
<dbReference type="PANTHER" id="PTHR43689">
    <property type="entry name" value="HYDROLASE"/>
    <property type="match status" value="1"/>
</dbReference>
<dbReference type="InterPro" id="IPR029058">
    <property type="entry name" value="AB_hydrolase_fold"/>
</dbReference>
<comment type="caution">
    <text evidence="2">The sequence shown here is derived from an EMBL/GenBank/DDBJ whole genome shotgun (WGS) entry which is preliminary data.</text>
</comment>
<evidence type="ECO:0000313" key="3">
    <source>
        <dbReference type="Proteomes" id="UP000185612"/>
    </source>
</evidence>
<dbReference type="PRINTS" id="PR00412">
    <property type="entry name" value="EPOXHYDRLASE"/>
</dbReference>